<evidence type="ECO:0000313" key="5">
    <source>
        <dbReference type="RefSeq" id="XP_006814139.1"/>
    </source>
</evidence>
<evidence type="ECO:0000256" key="1">
    <source>
        <dbReference type="ARBA" id="ARBA00004123"/>
    </source>
</evidence>
<dbReference type="GeneID" id="102803567"/>
<feature type="compositionally biased region" description="Polar residues" evidence="3">
    <location>
        <begin position="382"/>
        <end position="416"/>
    </location>
</feature>
<accession>A0ABM0M298</accession>
<feature type="compositionally biased region" description="Basic and acidic residues" evidence="3">
    <location>
        <begin position="245"/>
        <end position="259"/>
    </location>
</feature>
<comment type="subcellular location">
    <subcellularLocation>
        <location evidence="1">Nucleus</location>
    </subcellularLocation>
</comment>
<keyword evidence="2" id="KW-0539">Nucleus</keyword>
<feature type="compositionally biased region" description="Low complexity" evidence="3">
    <location>
        <begin position="305"/>
        <end position="314"/>
    </location>
</feature>
<dbReference type="Proteomes" id="UP000694865">
    <property type="component" value="Unplaced"/>
</dbReference>
<dbReference type="PANTHER" id="PTHR15502">
    <property type="entry name" value="CALCINEURIN-BINDING PROTEIN CABIN 1-RELATED"/>
    <property type="match status" value="1"/>
</dbReference>
<keyword evidence="4" id="KW-1185">Reference proteome</keyword>
<proteinExistence type="predicted"/>
<gene>
    <name evidence="5" type="primary">LOC102803567</name>
</gene>
<reference evidence="5" key="1">
    <citation type="submission" date="2025-08" db="UniProtKB">
        <authorList>
            <consortium name="RefSeq"/>
        </authorList>
    </citation>
    <scope>IDENTIFICATION</scope>
    <source>
        <tissue evidence="5">Testes</tissue>
    </source>
</reference>
<evidence type="ECO:0000313" key="4">
    <source>
        <dbReference type="Proteomes" id="UP000694865"/>
    </source>
</evidence>
<feature type="region of interest" description="Disordered" evidence="3">
    <location>
        <begin position="364"/>
        <end position="533"/>
    </location>
</feature>
<feature type="region of interest" description="Disordered" evidence="3">
    <location>
        <begin position="289"/>
        <end position="314"/>
    </location>
</feature>
<dbReference type="PANTHER" id="PTHR15502:SF7">
    <property type="entry name" value="CALCINEURIN-BINDING PROTEIN CABIN-1"/>
    <property type="match status" value="1"/>
</dbReference>
<protein>
    <submittedName>
        <fullName evidence="5">Calcineurin-binding protein cabin-1-like</fullName>
    </submittedName>
</protein>
<dbReference type="RefSeq" id="XP_006814139.1">
    <property type="nucleotide sequence ID" value="XM_006814076.1"/>
</dbReference>
<feature type="compositionally biased region" description="Polar residues" evidence="3">
    <location>
        <begin position="486"/>
        <end position="500"/>
    </location>
</feature>
<sequence length="555" mass="60822">MKLCLTRFPQHYKSLYRLSRFYLYAETHKNIQWSRDLLMGTSYLPWYQYKHMPAQGLFAERNKSNFFNGIWRIPVEEIDRPGSFPSHMHRSVTLLLEVLLKNKDYKALFQVSSQLQRTPDQGKKYLRDVDRILLAKVAYDNVLAVIKGKLERMDKVNHCEDEALQLLLESYRVWQYGSAKLQTQMDTANRVLGLAYTVYKRNQLSDSSSPLEQAIRYCSGYSSLHRQPQTPTYGDFSLHFPTKATGKEDADVSSQKKSDQLVTPSDEPKSNKRKLEAIDIVAALESSSSKKSQDVVMKTPEKTSSRSPTFSSSPGLKLLQKAATSFQESFIASQALAKSLSPVKLTPSPTLTSAQVLTTIPTVTTSQSKVSSLADSKKEQGALSSQSKHSLSVPITTTDSAKPPSNTTPDVQSPSSGYKFKGPPSVVSAPPMKALPGGHVSTSKLDSPSAAVNVLPDHKAGSAIMPPYNPRPYTSAFTASEEYRPPSTTVIVSPASSSDAASILQAHGPLSSSVSPSRPPSQSRMAQASPSKVGFAGLSAKQLSGIAESRDFGSW</sequence>
<feature type="compositionally biased region" description="Low complexity" evidence="3">
    <location>
        <begin position="509"/>
        <end position="523"/>
    </location>
</feature>
<dbReference type="InterPro" id="IPR033053">
    <property type="entry name" value="Hir3/CABIN1"/>
</dbReference>
<feature type="region of interest" description="Disordered" evidence="3">
    <location>
        <begin position="245"/>
        <end position="274"/>
    </location>
</feature>
<organism evidence="4 5">
    <name type="scientific">Saccoglossus kowalevskii</name>
    <name type="common">Acorn worm</name>
    <dbReference type="NCBI Taxonomy" id="10224"/>
    <lineage>
        <taxon>Eukaryota</taxon>
        <taxon>Metazoa</taxon>
        <taxon>Hemichordata</taxon>
        <taxon>Enteropneusta</taxon>
        <taxon>Harrimaniidae</taxon>
        <taxon>Saccoglossus</taxon>
    </lineage>
</organism>
<evidence type="ECO:0000256" key="3">
    <source>
        <dbReference type="SAM" id="MobiDB-lite"/>
    </source>
</evidence>
<name>A0ABM0M298_SACKO</name>
<evidence type="ECO:0000256" key="2">
    <source>
        <dbReference type="ARBA" id="ARBA00023242"/>
    </source>
</evidence>
<feature type="compositionally biased region" description="Polar residues" evidence="3">
    <location>
        <begin position="364"/>
        <end position="374"/>
    </location>
</feature>